<evidence type="ECO:0000259" key="6">
    <source>
        <dbReference type="PROSITE" id="PS50089"/>
    </source>
</evidence>
<comment type="caution">
    <text evidence="7">The sequence shown here is derived from an EMBL/GenBank/DDBJ whole genome shotgun (WGS) entry which is preliminary data.</text>
</comment>
<dbReference type="OMA" id="EAKRICC"/>
<dbReference type="VEuPathDB" id="VectorBase:HLOH_053920"/>
<dbReference type="GO" id="GO:0005737">
    <property type="term" value="C:cytoplasm"/>
    <property type="evidence" value="ECO:0007669"/>
    <property type="project" value="UniProtKB-SubCell"/>
</dbReference>
<dbReference type="Gene3D" id="3.30.40.10">
    <property type="entry name" value="Zinc/RING finger domain, C3HC4 (zinc finger)"/>
    <property type="match status" value="1"/>
</dbReference>
<accession>A0A9J6FVZ1</accession>
<keyword evidence="4" id="KW-0862">Zinc</keyword>
<dbReference type="GO" id="GO:0008270">
    <property type="term" value="F:zinc ion binding"/>
    <property type="evidence" value="ECO:0007669"/>
    <property type="project" value="UniProtKB-KW"/>
</dbReference>
<reference evidence="7 8" key="1">
    <citation type="journal article" date="2020" name="Cell">
        <title>Large-Scale Comparative Analyses of Tick Genomes Elucidate Their Genetic Diversity and Vector Capacities.</title>
        <authorList>
            <consortium name="Tick Genome and Microbiome Consortium (TIGMIC)"/>
            <person name="Jia N."/>
            <person name="Wang J."/>
            <person name="Shi W."/>
            <person name="Du L."/>
            <person name="Sun Y."/>
            <person name="Zhan W."/>
            <person name="Jiang J.F."/>
            <person name="Wang Q."/>
            <person name="Zhang B."/>
            <person name="Ji P."/>
            <person name="Bell-Sakyi L."/>
            <person name="Cui X.M."/>
            <person name="Yuan T.T."/>
            <person name="Jiang B.G."/>
            <person name="Yang W.F."/>
            <person name="Lam T.T."/>
            <person name="Chang Q.C."/>
            <person name="Ding S.J."/>
            <person name="Wang X.J."/>
            <person name="Zhu J.G."/>
            <person name="Ruan X.D."/>
            <person name="Zhao L."/>
            <person name="Wei J.T."/>
            <person name="Ye R.Z."/>
            <person name="Que T.C."/>
            <person name="Du C.H."/>
            <person name="Zhou Y.H."/>
            <person name="Cheng J.X."/>
            <person name="Dai P.F."/>
            <person name="Guo W.B."/>
            <person name="Han X.H."/>
            <person name="Huang E.J."/>
            <person name="Li L.F."/>
            <person name="Wei W."/>
            <person name="Gao Y.C."/>
            <person name="Liu J.Z."/>
            <person name="Shao H.Z."/>
            <person name="Wang X."/>
            <person name="Wang C.C."/>
            <person name="Yang T.C."/>
            <person name="Huo Q.B."/>
            <person name="Li W."/>
            <person name="Chen H.Y."/>
            <person name="Chen S.E."/>
            <person name="Zhou L.G."/>
            <person name="Ni X.B."/>
            <person name="Tian J.H."/>
            <person name="Sheng Y."/>
            <person name="Liu T."/>
            <person name="Pan Y.S."/>
            <person name="Xia L.Y."/>
            <person name="Li J."/>
            <person name="Zhao F."/>
            <person name="Cao W.C."/>
        </authorList>
    </citation>
    <scope>NUCLEOTIDE SEQUENCE [LARGE SCALE GENOMIC DNA]</scope>
    <source>
        <strain evidence="7">HaeL-2018</strain>
    </source>
</reference>
<dbReference type="Gene3D" id="2.60.210.10">
    <property type="entry name" value="Apoptosis, Tumor Necrosis Factor Receptor Associated Protein 2, Chain A"/>
    <property type="match status" value="1"/>
</dbReference>
<evidence type="ECO:0000313" key="7">
    <source>
        <dbReference type="EMBL" id="KAH9366983.1"/>
    </source>
</evidence>
<evidence type="ECO:0000256" key="3">
    <source>
        <dbReference type="ARBA" id="ARBA00022771"/>
    </source>
</evidence>
<dbReference type="Proteomes" id="UP000821853">
    <property type="component" value="Chromosome 2"/>
</dbReference>
<dbReference type="SUPFAM" id="SSF49599">
    <property type="entry name" value="TRAF domain-like"/>
    <property type="match status" value="2"/>
</dbReference>
<organism evidence="7 8">
    <name type="scientific">Haemaphysalis longicornis</name>
    <name type="common">Bush tick</name>
    <dbReference type="NCBI Taxonomy" id="44386"/>
    <lineage>
        <taxon>Eukaryota</taxon>
        <taxon>Metazoa</taxon>
        <taxon>Ecdysozoa</taxon>
        <taxon>Arthropoda</taxon>
        <taxon>Chelicerata</taxon>
        <taxon>Arachnida</taxon>
        <taxon>Acari</taxon>
        <taxon>Parasitiformes</taxon>
        <taxon>Ixodida</taxon>
        <taxon>Ixodoidea</taxon>
        <taxon>Ixodidae</taxon>
        <taxon>Haemaphysalinae</taxon>
        <taxon>Haemaphysalis</taxon>
    </lineage>
</organism>
<dbReference type="PROSITE" id="PS50089">
    <property type="entry name" value="ZF_RING_2"/>
    <property type="match status" value="1"/>
</dbReference>
<dbReference type="CDD" id="cd00121">
    <property type="entry name" value="MATH"/>
    <property type="match status" value="1"/>
</dbReference>
<dbReference type="SUPFAM" id="SSF57850">
    <property type="entry name" value="RING/U-box"/>
    <property type="match status" value="1"/>
</dbReference>
<sequence length="451" mass="49659">MMASLQPARYLLAGFGAVFRTRAVEFDGSLPASVPVCSLCRCVPSDHYTLSCKHVYCSACFSDVVQTRTSSLRCPVDGRNLRPRKPVPKGRTQPEDLGCLVAYCWNKENGCRYSGPLDDMTRHFDGECAFYETLCSLCSEAVLRCDLAAHVEAAHLLSGRHAGGRGHPAAGDSVASGAHFRAGRRSTNQRSSTLYVYDTAGFPYEVSLEDTAGSGDAQESDRRRVLKPPCSREQLQVLMEDVASRTAENIKRHSEKLFLELLSGIEVTKDHLQQFADAAKIALPVDRVPAVALPSSVLSHLQKEELVLKQFEWVLGSYSRLRAGIHYVDSPVFLVVPGHKIQLKACIDGIKTVELSASVRVHSVGDAPSANGLLWPFQRVCAFKLLHNSDEEGHVRSSFAPCDAFKGRDVTSAEGDGVLVSRWLCIAKMDRNVFERDYVKDDAFTILFSMK</sequence>
<name>A0A9J6FVZ1_HAELO</name>
<dbReference type="InterPro" id="IPR008974">
    <property type="entry name" value="TRAF-like"/>
</dbReference>
<keyword evidence="3 5" id="KW-0479">Metal-binding</keyword>
<keyword evidence="2" id="KW-0963">Cytoplasm</keyword>
<dbReference type="GO" id="GO:0043122">
    <property type="term" value="P:regulation of canonical NF-kappaB signal transduction"/>
    <property type="evidence" value="ECO:0007669"/>
    <property type="project" value="TreeGrafter"/>
</dbReference>
<proteinExistence type="predicted"/>
<protein>
    <recommendedName>
        <fullName evidence="6">RING-type domain-containing protein</fullName>
    </recommendedName>
</protein>
<gene>
    <name evidence="7" type="ORF">HPB48_022442</name>
</gene>
<keyword evidence="3 5" id="KW-0863">Zinc-finger</keyword>
<dbReference type="EMBL" id="JABSTR010000004">
    <property type="protein sequence ID" value="KAH9366983.1"/>
    <property type="molecule type" value="Genomic_DNA"/>
</dbReference>
<keyword evidence="8" id="KW-1185">Reference proteome</keyword>
<evidence type="ECO:0000256" key="2">
    <source>
        <dbReference type="ARBA" id="ARBA00022490"/>
    </source>
</evidence>
<dbReference type="GO" id="GO:0009898">
    <property type="term" value="C:cytoplasmic side of plasma membrane"/>
    <property type="evidence" value="ECO:0007669"/>
    <property type="project" value="TreeGrafter"/>
</dbReference>
<dbReference type="GO" id="GO:0005164">
    <property type="term" value="F:tumor necrosis factor receptor binding"/>
    <property type="evidence" value="ECO:0007669"/>
    <property type="project" value="TreeGrafter"/>
</dbReference>
<dbReference type="OrthoDB" id="6508666at2759"/>
<feature type="domain" description="RING-type" evidence="6">
    <location>
        <begin position="37"/>
        <end position="77"/>
    </location>
</feature>
<evidence type="ECO:0000313" key="8">
    <source>
        <dbReference type="Proteomes" id="UP000821853"/>
    </source>
</evidence>
<evidence type="ECO:0000256" key="5">
    <source>
        <dbReference type="PROSITE-ProRule" id="PRU00175"/>
    </source>
</evidence>
<evidence type="ECO:0000256" key="4">
    <source>
        <dbReference type="ARBA" id="ARBA00022833"/>
    </source>
</evidence>
<dbReference type="InterPro" id="IPR002083">
    <property type="entry name" value="MATH/TRAF_dom"/>
</dbReference>
<dbReference type="InterPro" id="IPR013083">
    <property type="entry name" value="Znf_RING/FYVE/PHD"/>
</dbReference>
<evidence type="ECO:0000256" key="1">
    <source>
        <dbReference type="ARBA" id="ARBA00004496"/>
    </source>
</evidence>
<dbReference type="PANTHER" id="PTHR10131">
    <property type="entry name" value="TNF RECEPTOR ASSOCIATED FACTOR"/>
    <property type="match status" value="1"/>
</dbReference>
<comment type="subcellular location">
    <subcellularLocation>
        <location evidence="1">Cytoplasm</location>
    </subcellularLocation>
</comment>
<dbReference type="CDD" id="cd16449">
    <property type="entry name" value="RING-HC"/>
    <property type="match status" value="1"/>
</dbReference>
<dbReference type="AlphaFoldDB" id="A0A9J6FVZ1"/>
<dbReference type="PANTHER" id="PTHR10131:SF138">
    <property type="entry name" value="RE66324P"/>
    <property type="match status" value="1"/>
</dbReference>
<dbReference type="InterPro" id="IPR001841">
    <property type="entry name" value="Znf_RING"/>
</dbReference>